<dbReference type="PANTHER" id="PTHR43673">
    <property type="entry name" value="NAD(P)H NITROREDUCTASE YDGI-RELATED"/>
    <property type="match status" value="1"/>
</dbReference>
<gene>
    <name evidence="4" type="ORF">DQG23_13770</name>
</gene>
<dbReference type="AlphaFoldDB" id="A0A329ML50"/>
<keyword evidence="2" id="KW-0560">Oxidoreductase</keyword>
<dbReference type="Proteomes" id="UP000250369">
    <property type="component" value="Unassembled WGS sequence"/>
</dbReference>
<keyword evidence="5" id="KW-1185">Reference proteome</keyword>
<dbReference type="Gene3D" id="3.40.109.10">
    <property type="entry name" value="NADH Oxidase"/>
    <property type="match status" value="1"/>
</dbReference>
<organism evidence="4 5">
    <name type="scientific">Paenibacillus contaminans</name>
    <dbReference type="NCBI Taxonomy" id="450362"/>
    <lineage>
        <taxon>Bacteria</taxon>
        <taxon>Bacillati</taxon>
        <taxon>Bacillota</taxon>
        <taxon>Bacilli</taxon>
        <taxon>Bacillales</taxon>
        <taxon>Paenibacillaceae</taxon>
        <taxon>Paenibacillus</taxon>
    </lineage>
</organism>
<evidence type="ECO:0000256" key="2">
    <source>
        <dbReference type="ARBA" id="ARBA00023002"/>
    </source>
</evidence>
<dbReference type="CDD" id="cd02138">
    <property type="entry name" value="TdsD-like"/>
    <property type="match status" value="1"/>
</dbReference>
<accession>A0A329ML50</accession>
<dbReference type="GO" id="GO:0016491">
    <property type="term" value="F:oxidoreductase activity"/>
    <property type="evidence" value="ECO:0007669"/>
    <property type="project" value="UniProtKB-KW"/>
</dbReference>
<comment type="caution">
    <text evidence="4">The sequence shown here is derived from an EMBL/GenBank/DDBJ whole genome shotgun (WGS) entry which is preliminary data.</text>
</comment>
<dbReference type="OrthoDB" id="9782629at2"/>
<feature type="domain" description="Nitroreductase" evidence="3">
    <location>
        <begin position="26"/>
        <end position="80"/>
    </location>
</feature>
<evidence type="ECO:0000313" key="5">
    <source>
        <dbReference type="Proteomes" id="UP000250369"/>
    </source>
</evidence>
<protein>
    <submittedName>
        <fullName evidence="4">Nitroreductase family protein</fullName>
    </submittedName>
</protein>
<evidence type="ECO:0000256" key="1">
    <source>
        <dbReference type="ARBA" id="ARBA00007118"/>
    </source>
</evidence>
<feature type="domain" description="Nitroreductase" evidence="3">
    <location>
        <begin position="86"/>
        <end position="166"/>
    </location>
</feature>
<comment type="similarity">
    <text evidence="1">Belongs to the nitroreductase family.</text>
</comment>
<name>A0A329ML50_9BACL</name>
<evidence type="ECO:0000259" key="3">
    <source>
        <dbReference type="Pfam" id="PF00881"/>
    </source>
</evidence>
<dbReference type="RefSeq" id="WP_113031436.1">
    <property type="nucleotide sequence ID" value="NZ_QMFB01000007.1"/>
</dbReference>
<dbReference type="Pfam" id="PF00881">
    <property type="entry name" value="Nitroreductase"/>
    <property type="match status" value="2"/>
</dbReference>
<dbReference type="PANTHER" id="PTHR43673:SF10">
    <property type="entry name" value="NADH DEHYDROGENASE_NAD(P)H NITROREDUCTASE XCC3605-RELATED"/>
    <property type="match status" value="1"/>
</dbReference>
<dbReference type="InterPro" id="IPR029479">
    <property type="entry name" value="Nitroreductase"/>
</dbReference>
<proteinExistence type="inferred from homology"/>
<dbReference type="InterPro" id="IPR000415">
    <property type="entry name" value="Nitroreductase-like"/>
</dbReference>
<sequence length="202" mass="22292">MSSETQVSPESAAVRKPEHEVMPVLLNRWSPRAFAEKEVPEHVLLSLFEAARWAPSGSNEQPWRYVFARTAEDRDRFLSFINPFNTEWCAKAPVLVLALSKTTTSKGSASPSHAFDAGAAWGYLALQSVALGLVTHAMGGFDRDLAKQTLAIPSEYEPQAVIAVGYRGDASSLSERNREREVPSIRRPLSEIIMEGVFSSNE</sequence>
<dbReference type="EMBL" id="QMFB01000007">
    <property type="protein sequence ID" value="RAV20579.1"/>
    <property type="molecule type" value="Genomic_DNA"/>
</dbReference>
<evidence type="ECO:0000313" key="4">
    <source>
        <dbReference type="EMBL" id="RAV20579.1"/>
    </source>
</evidence>
<reference evidence="4 5" key="1">
    <citation type="journal article" date="2009" name="Int. J. Syst. Evol. Microbiol.">
        <title>Paenibacillus contaminans sp. nov., isolated from a contaminated laboratory plate.</title>
        <authorList>
            <person name="Chou J.H."/>
            <person name="Lee J.H."/>
            <person name="Lin M.C."/>
            <person name="Chang P.S."/>
            <person name="Arun A.B."/>
            <person name="Young C.C."/>
            <person name="Chen W.M."/>
        </authorList>
    </citation>
    <scope>NUCLEOTIDE SEQUENCE [LARGE SCALE GENOMIC DNA]</scope>
    <source>
        <strain evidence="4 5">CKOBP-6</strain>
    </source>
</reference>
<dbReference type="SUPFAM" id="SSF55469">
    <property type="entry name" value="FMN-dependent nitroreductase-like"/>
    <property type="match status" value="1"/>
</dbReference>